<keyword evidence="4" id="KW-0547">Nucleotide-binding</keyword>
<dbReference type="Pfam" id="PF06090">
    <property type="entry name" value="Ins_P5_2-kin"/>
    <property type="match status" value="2"/>
</dbReference>
<dbReference type="InterPro" id="IPR043001">
    <property type="entry name" value="IP5_2-K_N_lobe"/>
</dbReference>
<gene>
    <name evidence="9" type="primary">Dmoj\GI19706</name>
    <name evidence="9" type="ORF">Dmoj_GI19706</name>
</gene>
<sequence>MTTAAASATAPAPATPPPPPASAVPPPPQAKSLNALLHLPAEMELSQIELIYRAEGNANLVLALPQFKKVLRLPKMISSSSSSSTSSRSRCCQPASADQPEGQQPSVSDPSEASSSKAGALTMPDFMAYIEIMRRLLGNEFVCAADIVAIPKESDRCWINEHIRQHRPVSRLDKEFVGPFGLLLPDVTQLPATFDVLLANLQAKDMNMDTDMDADICSSSSRSRSCTTSSSCGVSRLGNTYAIEIKPKQGWLQLPSDVSDLFDLMPTGDGTMDPTCEPEPQPEPQAEPEPEPKPVKANESTATKKVRPTVDTLLKPDKCRCRYCSMQVVKLHLGKIKRLGQYCPLHLFSGPASAFYGLGVCRSALYVNAKDMNMDTDMDADICSSSSRSRSCTTSSSCGVSRLGNTYAIEIKPKQGWLQLPSDVSDLFDLMPTGDGTMDPTCEPEPQPEPQAEPEPEPKPVKANESTATKKVRPTVDTLLKPDKCRCRYCSMQVVKLHLGKIKRLGQYCPLHLFSGAPGRMLDALNALFACPQNNLRVFQSGNLIYGDHANSISCEQLHTQLFPGEIMALIKHLLVACLLREYSQEEKEEEQQEQAANESHSHVAAAAAAAAAFGKSTFKRCGMKTKPTETIEIGRAKHVENQQYLEQEQPREEASIVDFVKAVGGQPQRRAAAAETASPRYTKRTKMTTTAKAIQTATTTTTTATTMPANVATRIAMETETEAETTSTALATLNPAPQLVASPLAPCETQAGISQAEIFHLPKNCVLQKILHLQLLVKRHFHYMWAQGYARQGTPSYKALRALLASCQQDNVQELAAEQAYMLGATALDCSIMLTFQEVQCQAKHHSALQPWLISLQGRQFLTKLSVLDLDPKPDSHFHKYIKQTRQIEKFCGALN</sequence>
<evidence type="ECO:0000256" key="8">
    <source>
        <dbReference type="SAM" id="MobiDB-lite"/>
    </source>
</evidence>
<dbReference type="InterPro" id="IPR009286">
    <property type="entry name" value="Ins_P5_2-kin"/>
</dbReference>
<feature type="compositionally biased region" description="Low complexity" evidence="8">
    <location>
        <begin position="1"/>
        <end position="12"/>
    </location>
</feature>
<dbReference type="GO" id="GO:0005524">
    <property type="term" value="F:ATP binding"/>
    <property type="evidence" value="ECO:0007669"/>
    <property type="project" value="UniProtKB-KW"/>
</dbReference>
<dbReference type="EC" id="2.7.1.158" evidence="2"/>
<feature type="compositionally biased region" description="Low complexity" evidence="8">
    <location>
        <begin position="78"/>
        <end position="90"/>
    </location>
</feature>
<keyword evidence="10" id="KW-1185">Reference proteome</keyword>
<feature type="region of interest" description="Disordered" evidence="8">
    <location>
        <begin position="1"/>
        <end position="31"/>
    </location>
</feature>
<proteinExistence type="inferred from homology"/>
<evidence type="ECO:0000256" key="6">
    <source>
        <dbReference type="ARBA" id="ARBA00022840"/>
    </source>
</evidence>
<feature type="region of interest" description="Disordered" evidence="8">
    <location>
        <begin position="78"/>
        <end position="117"/>
    </location>
</feature>
<reference evidence="9 10" key="1">
    <citation type="journal article" date="2007" name="Nature">
        <title>Evolution of genes and genomes on the Drosophila phylogeny.</title>
        <authorList>
            <consortium name="Drosophila 12 Genomes Consortium"/>
            <person name="Clark A.G."/>
            <person name="Eisen M.B."/>
            <person name="Smith D.R."/>
            <person name="Bergman C.M."/>
            <person name="Oliver B."/>
            <person name="Markow T.A."/>
            <person name="Kaufman T.C."/>
            <person name="Kellis M."/>
            <person name="Gelbart W."/>
            <person name="Iyer V.N."/>
            <person name="Pollard D.A."/>
            <person name="Sackton T.B."/>
            <person name="Larracuente A.M."/>
            <person name="Singh N.D."/>
            <person name="Abad J.P."/>
            <person name="Abt D.N."/>
            <person name="Adryan B."/>
            <person name="Aguade M."/>
            <person name="Akashi H."/>
            <person name="Anderson W.W."/>
            <person name="Aquadro C.F."/>
            <person name="Ardell D.H."/>
            <person name="Arguello R."/>
            <person name="Artieri C.G."/>
            <person name="Barbash D.A."/>
            <person name="Barker D."/>
            <person name="Barsanti P."/>
            <person name="Batterham P."/>
            <person name="Batzoglou S."/>
            <person name="Begun D."/>
            <person name="Bhutkar A."/>
            <person name="Blanco E."/>
            <person name="Bosak S.A."/>
            <person name="Bradley R.K."/>
            <person name="Brand A.D."/>
            <person name="Brent M.R."/>
            <person name="Brooks A.N."/>
            <person name="Brown R.H."/>
            <person name="Butlin R.K."/>
            <person name="Caggese C."/>
            <person name="Calvi B.R."/>
            <person name="Bernardo de Carvalho A."/>
            <person name="Caspi A."/>
            <person name="Castrezana S."/>
            <person name="Celniker S.E."/>
            <person name="Chang J.L."/>
            <person name="Chapple C."/>
            <person name="Chatterji S."/>
            <person name="Chinwalla A."/>
            <person name="Civetta A."/>
            <person name="Clifton S.W."/>
            <person name="Comeron J.M."/>
            <person name="Costello J.C."/>
            <person name="Coyne J.A."/>
            <person name="Daub J."/>
            <person name="David R.G."/>
            <person name="Delcher A.L."/>
            <person name="Delehaunty K."/>
            <person name="Do C.B."/>
            <person name="Ebling H."/>
            <person name="Edwards K."/>
            <person name="Eickbush T."/>
            <person name="Evans J.D."/>
            <person name="Filipski A."/>
            <person name="Findeiss S."/>
            <person name="Freyhult E."/>
            <person name="Fulton L."/>
            <person name="Fulton R."/>
            <person name="Garcia A.C."/>
            <person name="Gardiner A."/>
            <person name="Garfield D.A."/>
            <person name="Garvin B.E."/>
            <person name="Gibson G."/>
            <person name="Gilbert D."/>
            <person name="Gnerre S."/>
            <person name="Godfrey J."/>
            <person name="Good R."/>
            <person name="Gotea V."/>
            <person name="Gravely B."/>
            <person name="Greenberg A.J."/>
            <person name="Griffiths-Jones S."/>
            <person name="Gross S."/>
            <person name="Guigo R."/>
            <person name="Gustafson E.A."/>
            <person name="Haerty W."/>
            <person name="Hahn M.W."/>
            <person name="Halligan D.L."/>
            <person name="Halpern A.L."/>
            <person name="Halter G.M."/>
            <person name="Han M.V."/>
            <person name="Heger A."/>
            <person name="Hillier L."/>
            <person name="Hinrichs A.S."/>
            <person name="Holmes I."/>
            <person name="Hoskins R.A."/>
            <person name="Hubisz M.J."/>
            <person name="Hultmark D."/>
            <person name="Huntley M.A."/>
            <person name="Jaffe D.B."/>
            <person name="Jagadeeshan S."/>
            <person name="Jeck W.R."/>
            <person name="Johnson J."/>
            <person name="Jones C.D."/>
            <person name="Jordan W.C."/>
            <person name="Karpen G.H."/>
            <person name="Kataoka E."/>
            <person name="Keightley P.D."/>
            <person name="Kheradpour P."/>
            <person name="Kirkness E.F."/>
            <person name="Koerich L.B."/>
            <person name="Kristiansen K."/>
            <person name="Kudrna D."/>
            <person name="Kulathinal R.J."/>
            <person name="Kumar S."/>
            <person name="Kwok R."/>
            <person name="Lander E."/>
            <person name="Langley C.H."/>
            <person name="Lapoint R."/>
            <person name="Lazzaro B.P."/>
            <person name="Lee S.J."/>
            <person name="Levesque L."/>
            <person name="Li R."/>
            <person name="Lin C.F."/>
            <person name="Lin M.F."/>
            <person name="Lindblad-Toh K."/>
            <person name="Llopart A."/>
            <person name="Long M."/>
            <person name="Low L."/>
            <person name="Lozovsky E."/>
            <person name="Lu J."/>
            <person name="Luo M."/>
            <person name="Machado C.A."/>
            <person name="Makalowski W."/>
            <person name="Marzo M."/>
            <person name="Matsuda M."/>
            <person name="Matzkin L."/>
            <person name="McAllister B."/>
            <person name="McBride C.S."/>
            <person name="McKernan B."/>
            <person name="McKernan K."/>
            <person name="Mendez-Lago M."/>
            <person name="Minx P."/>
            <person name="Mollenhauer M.U."/>
            <person name="Montooth K."/>
            <person name="Mount S.M."/>
            <person name="Mu X."/>
            <person name="Myers E."/>
            <person name="Negre B."/>
            <person name="Newfeld S."/>
            <person name="Nielsen R."/>
            <person name="Noor M.A."/>
            <person name="O'Grady P."/>
            <person name="Pachter L."/>
            <person name="Papaceit M."/>
            <person name="Parisi M.J."/>
            <person name="Parisi M."/>
            <person name="Parts L."/>
            <person name="Pedersen J.S."/>
            <person name="Pesole G."/>
            <person name="Phillippy A.M."/>
            <person name="Ponting C.P."/>
            <person name="Pop M."/>
            <person name="Porcelli D."/>
            <person name="Powell J.R."/>
            <person name="Prohaska S."/>
            <person name="Pruitt K."/>
            <person name="Puig M."/>
            <person name="Quesneville H."/>
            <person name="Ram K.R."/>
            <person name="Rand D."/>
            <person name="Rasmussen M.D."/>
            <person name="Reed L.K."/>
            <person name="Reenan R."/>
            <person name="Reily A."/>
            <person name="Remington K.A."/>
            <person name="Rieger T.T."/>
            <person name="Ritchie M.G."/>
            <person name="Robin C."/>
            <person name="Rogers Y.H."/>
            <person name="Rohde C."/>
            <person name="Rozas J."/>
            <person name="Rubenfield M.J."/>
            <person name="Ruiz A."/>
            <person name="Russo S."/>
            <person name="Salzberg S.L."/>
            <person name="Sanchez-Gracia A."/>
            <person name="Saranga D.J."/>
            <person name="Sato H."/>
            <person name="Schaeffer S.W."/>
            <person name="Schatz M.C."/>
            <person name="Schlenke T."/>
            <person name="Schwartz R."/>
            <person name="Segarra C."/>
            <person name="Singh R.S."/>
            <person name="Sirot L."/>
            <person name="Sirota M."/>
            <person name="Sisneros N.B."/>
            <person name="Smith C.D."/>
            <person name="Smith T.F."/>
            <person name="Spieth J."/>
            <person name="Stage D.E."/>
            <person name="Stark A."/>
            <person name="Stephan W."/>
            <person name="Strausberg R.L."/>
            <person name="Strempel S."/>
            <person name="Sturgill D."/>
            <person name="Sutton G."/>
            <person name="Sutton G.G."/>
            <person name="Tao W."/>
            <person name="Teichmann S."/>
            <person name="Tobari Y.N."/>
            <person name="Tomimura Y."/>
            <person name="Tsolas J.M."/>
            <person name="Valente V.L."/>
            <person name="Venter E."/>
            <person name="Venter J.C."/>
            <person name="Vicario S."/>
            <person name="Vieira F.G."/>
            <person name="Vilella A.J."/>
            <person name="Villasante A."/>
            <person name="Walenz B."/>
            <person name="Wang J."/>
            <person name="Wasserman M."/>
            <person name="Watts T."/>
            <person name="Wilson D."/>
            <person name="Wilson R.K."/>
            <person name="Wing R.A."/>
            <person name="Wolfner M.F."/>
            <person name="Wong A."/>
            <person name="Wong G.K."/>
            <person name="Wu C.I."/>
            <person name="Wu G."/>
            <person name="Yamamoto D."/>
            <person name="Yang H.P."/>
            <person name="Yang S.P."/>
            <person name="Yorke J.A."/>
            <person name="Yoshida K."/>
            <person name="Zdobnov E."/>
            <person name="Zhang P."/>
            <person name="Zhang Y."/>
            <person name="Zimin A.V."/>
            <person name="Baldwin J."/>
            <person name="Abdouelleil A."/>
            <person name="Abdulkadir J."/>
            <person name="Abebe A."/>
            <person name="Abera B."/>
            <person name="Abreu J."/>
            <person name="Acer S.C."/>
            <person name="Aftuck L."/>
            <person name="Alexander A."/>
            <person name="An P."/>
            <person name="Anderson E."/>
            <person name="Anderson S."/>
            <person name="Arachi H."/>
            <person name="Azer M."/>
            <person name="Bachantsang P."/>
            <person name="Barry A."/>
            <person name="Bayul T."/>
            <person name="Berlin A."/>
            <person name="Bessette D."/>
            <person name="Bloom T."/>
            <person name="Blye J."/>
            <person name="Boguslavskiy L."/>
            <person name="Bonnet C."/>
            <person name="Boukhgalter B."/>
            <person name="Bourzgui I."/>
            <person name="Brown A."/>
            <person name="Cahill P."/>
            <person name="Channer S."/>
            <person name="Cheshatsang Y."/>
            <person name="Chuda L."/>
            <person name="Citroen M."/>
            <person name="Collymore A."/>
            <person name="Cooke P."/>
            <person name="Costello M."/>
            <person name="D'Aco K."/>
            <person name="Daza R."/>
            <person name="De Haan G."/>
            <person name="DeGray S."/>
            <person name="DeMaso C."/>
            <person name="Dhargay N."/>
            <person name="Dooley K."/>
            <person name="Dooley E."/>
            <person name="Doricent M."/>
            <person name="Dorje P."/>
            <person name="Dorjee K."/>
            <person name="Dupes A."/>
            <person name="Elong R."/>
            <person name="Falk J."/>
            <person name="Farina A."/>
            <person name="Faro S."/>
            <person name="Ferguson D."/>
            <person name="Fisher S."/>
            <person name="Foley C.D."/>
            <person name="Franke A."/>
            <person name="Friedrich D."/>
            <person name="Gadbois L."/>
            <person name="Gearin G."/>
            <person name="Gearin C.R."/>
            <person name="Giannoukos G."/>
            <person name="Goode T."/>
            <person name="Graham J."/>
            <person name="Grandbois E."/>
            <person name="Grewal S."/>
            <person name="Gyaltsen K."/>
            <person name="Hafez N."/>
            <person name="Hagos B."/>
            <person name="Hall J."/>
            <person name="Henson C."/>
            <person name="Hollinger A."/>
            <person name="Honan T."/>
            <person name="Huard M.D."/>
            <person name="Hughes L."/>
            <person name="Hurhula B."/>
            <person name="Husby M.E."/>
            <person name="Kamat A."/>
            <person name="Kanga B."/>
            <person name="Kashin S."/>
            <person name="Khazanovich D."/>
            <person name="Kisner P."/>
            <person name="Lance K."/>
            <person name="Lara M."/>
            <person name="Lee W."/>
            <person name="Lennon N."/>
            <person name="Letendre F."/>
            <person name="LeVine R."/>
            <person name="Lipovsky A."/>
            <person name="Liu X."/>
            <person name="Liu J."/>
            <person name="Liu S."/>
            <person name="Lokyitsang T."/>
            <person name="Lokyitsang Y."/>
            <person name="Lubonja R."/>
            <person name="Lui A."/>
            <person name="MacDonald P."/>
            <person name="Magnisalis V."/>
            <person name="Maru K."/>
            <person name="Matthews C."/>
            <person name="McCusker W."/>
            <person name="McDonough S."/>
            <person name="Mehta T."/>
            <person name="Meldrim J."/>
            <person name="Meneus L."/>
            <person name="Mihai O."/>
            <person name="Mihalev A."/>
            <person name="Mihova T."/>
            <person name="Mittelman R."/>
            <person name="Mlenga V."/>
            <person name="Montmayeur A."/>
            <person name="Mulrain L."/>
            <person name="Navidi A."/>
            <person name="Naylor J."/>
            <person name="Negash T."/>
            <person name="Nguyen T."/>
            <person name="Nguyen N."/>
            <person name="Nicol R."/>
            <person name="Norbu C."/>
            <person name="Norbu N."/>
            <person name="Novod N."/>
            <person name="O'Neill B."/>
            <person name="Osman S."/>
            <person name="Markiewicz E."/>
            <person name="Oyono O.L."/>
            <person name="Patti C."/>
            <person name="Phunkhang P."/>
            <person name="Pierre F."/>
            <person name="Priest M."/>
            <person name="Raghuraman S."/>
            <person name="Rege F."/>
            <person name="Reyes R."/>
            <person name="Rise C."/>
            <person name="Rogov P."/>
            <person name="Ross K."/>
            <person name="Ryan E."/>
            <person name="Settipalli S."/>
            <person name="Shea T."/>
            <person name="Sherpa N."/>
            <person name="Shi L."/>
            <person name="Shih D."/>
            <person name="Sparrow T."/>
            <person name="Spaulding J."/>
            <person name="Stalker J."/>
            <person name="Stange-Thomann N."/>
            <person name="Stavropoulos S."/>
            <person name="Stone C."/>
            <person name="Strader C."/>
            <person name="Tesfaye S."/>
            <person name="Thomson T."/>
            <person name="Thoulutsang Y."/>
            <person name="Thoulutsang D."/>
            <person name="Topham K."/>
            <person name="Topping I."/>
            <person name="Tsamla T."/>
            <person name="Vassiliev H."/>
            <person name="Vo A."/>
            <person name="Wangchuk T."/>
            <person name="Wangdi T."/>
            <person name="Weiand M."/>
            <person name="Wilkinson J."/>
            <person name="Wilson A."/>
            <person name="Yadav S."/>
            <person name="Young G."/>
            <person name="Yu Q."/>
            <person name="Zembek L."/>
            <person name="Zhong D."/>
            <person name="Zimmer A."/>
            <person name="Zwirko Z."/>
            <person name="Jaffe D.B."/>
            <person name="Alvarez P."/>
            <person name="Brockman W."/>
            <person name="Butler J."/>
            <person name="Chin C."/>
            <person name="Gnerre S."/>
            <person name="Grabherr M."/>
            <person name="Kleber M."/>
            <person name="Mauceli E."/>
            <person name="MacCallum I."/>
        </authorList>
    </citation>
    <scope>NUCLEOTIDE SEQUENCE [LARGE SCALE GENOMIC DNA]</scope>
    <source>
        <strain evidence="10">Tucson 15081-1352.22</strain>
    </source>
</reference>
<organism evidence="9 10">
    <name type="scientific">Drosophila mojavensis</name>
    <name type="common">Fruit fly</name>
    <dbReference type="NCBI Taxonomy" id="7230"/>
    <lineage>
        <taxon>Eukaryota</taxon>
        <taxon>Metazoa</taxon>
        <taxon>Ecdysozoa</taxon>
        <taxon>Arthropoda</taxon>
        <taxon>Hexapoda</taxon>
        <taxon>Insecta</taxon>
        <taxon>Pterygota</taxon>
        <taxon>Neoptera</taxon>
        <taxon>Endopterygota</taxon>
        <taxon>Diptera</taxon>
        <taxon>Brachycera</taxon>
        <taxon>Muscomorpha</taxon>
        <taxon>Ephydroidea</taxon>
        <taxon>Drosophilidae</taxon>
        <taxon>Drosophila</taxon>
    </lineage>
</organism>
<evidence type="ECO:0000313" key="10">
    <source>
        <dbReference type="Proteomes" id="UP000009192"/>
    </source>
</evidence>
<dbReference type="PANTHER" id="PTHR14456">
    <property type="entry name" value="INOSITOL POLYPHOSPHATE KINASE 1"/>
    <property type="match status" value="1"/>
</dbReference>
<evidence type="ECO:0000256" key="7">
    <source>
        <dbReference type="ARBA" id="ARBA00029574"/>
    </source>
</evidence>
<evidence type="ECO:0000256" key="1">
    <source>
        <dbReference type="ARBA" id="ARBA00007229"/>
    </source>
</evidence>
<name>B4KQM7_DROMO</name>
<dbReference type="GO" id="GO:0005634">
    <property type="term" value="C:nucleus"/>
    <property type="evidence" value="ECO:0007669"/>
    <property type="project" value="TreeGrafter"/>
</dbReference>
<dbReference type="AlphaFoldDB" id="B4KQM7"/>
<dbReference type="EMBL" id="CH933808">
    <property type="protein sequence ID" value="EDW08196.2"/>
    <property type="molecule type" value="Genomic_DNA"/>
</dbReference>
<keyword evidence="3" id="KW-0808">Transferase</keyword>
<dbReference type="OrthoDB" id="272370at2759"/>
<feature type="compositionally biased region" description="Low complexity" evidence="8">
    <location>
        <begin position="106"/>
        <end position="116"/>
    </location>
</feature>
<evidence type="ECO:0000256" key="4">
    <source>
        <dbReference type="ARBA" id="ARBA00022741"/>
    </source>
</evidence>
<dbReference type="KEGG" id="dmo:Dmoj_GI19706"/>
<evidence type="ECO:0000256" key="2">
    <source>
        <dbReference type="ARBA" id="ARBA00012023"/>
    </source>
</evidence>
<dbReference type="GO" id="GO:0032958">
    <property type="term" value="P:inositol phosphate biosynthetic process"/>
    <property type="evidence" value="ECO:0007669"/>
    <property type="project" value="TreeGrafter"/>
</dbReference>
<dbReference type="PANTHER" id="PTHR14456:SF2">
    <property type="entry name" value="INOSITOL-PENTAKISPHOSPHATE 2-KINASE"/>
    <property type="match status" value="1"/>
</dbReference>
<evidence type="ECO:0000256" key="3">
    <source>
        <dbReference type="ARBA" id="ARBA00022679"/>
    </source>
</evidence>
<dbReference type="InParanoid" id="B4KQM7"/>
<keyword evidence="5" id="KW-0418">Kinase</keyword>
<protein>
    <recommendedName>
        <fullName evidence="2">inositol-pentakisphosphate 2-kinase</fullName>
        <ecNumber evidence="2">2.7.1.158</ecNumber>
    </recommendedName>
    <alternativeName>
        <fullName evidence="7">Ins(1,3,4,5,6)P5 2-kinase</fullName>
    </alternativeName>
</protein>
<accession>B4KQM7</accession>
<feature type="region of interest" description="Disordered" evidence="8">
    <location>
        <begin position="435"/>
        <end position="473"/>
    </location>
</feature>
<feature type="compositionally biased region" description="Pro residues" evidence="8">
    <location>
        <begin position="13"/>
        <end position="29"/>
    </location>
</feature>
<feature type="compositionally biased region" description="Pro residues" evidence="8">
    <location>
        <begin position="443"/>
        <end position="453"/>
    </location>
</feature>
<feature type="region of interest" description="Disordered" evidence="8">
    <location>
        <begin position="263"/>
        <end position="307"/>
    </location>
</feature>
<evidence type="ECO:0000313" key="9">
    <source>
        <dbReference type="EMBL" id="EDW08196.2"/>
    </source>
</evidence>
<dbReference type="FunCoup" id="B4KQM7">
    <property type="interactions" value="366"/>
</dbReference>
<dbReference type="Proteomes" id="UP000009192">
    <property type="component" value="Unassembled WGS sequence"/>
</dbReference>
<dbReference type="Gene3D" id="3.30.200.110">
    <property type="entry name" value="Inositol-pentakisphosphate 2-kinase, N-lobe"/>
    <property type="match status" value="1"/>
</dbReference>
<dbReference type="GO" id="GO:0035299">
    <property type="term" value="F:inositol-1,3,4,5,6-pentakisphosphate 2-kinase activity"/>
    <property type="evidence" value="ECO:0007669"/>
    <property type="project" value="UniProtKB-EC"/>
</dbReference>
<evidence type="ECO:0000256" key="5">
    <source>
        <dbReference type="ARBA" id="ARBA00022777"/>
    </source>
</evidence>
<dbReference type="HOGENOM" id="CLU_024536_0_0_1"/>
<comment type="similarity">
    <text evidence="1">Belongs to the IPK1 type 2 family.</text>
</comment>
<dbReference type="eggNOG" id="KOG4749">
    <property type="taxonomic scope" value="Eukaryota"/>
</dbReference>
<keyword evidence="6" id="KW-0067">ATP-binding</keyword>
<feature type="compositionally biased region" description="Pro residues" evidence="8">
    <location>
        <begin position="277"/>
        <end position="287"/>
    </location>
</feature>